<dbReference type="Proteomes" id="UP001212997">
    <property type="component" value="Unassembled WGS sequence"/>
</dbReference>
<dbReference type="Gene3D" id="3.40.50.720">
    <property type="entry name" value="NAD(P)-binding Rossmann-like Domain"/>
    <property type="match status" value="1"/>
</dbReference>
<dbReference type="SUPFAM" id="SSF51735">
    <property type="entry name" value="NAD(P)-binding Rossmann-fold domains"/>
    <property type="match status" value="1"/>
</dbReference>
<keyword evidence="6" id="KW-1185">Reference proteome</keyword>
<evidence type="ECO:0000256" key="3">
    <source>
        <dbReference type="SAM" id="MobiDB-lite"/>
    </source>
</evidence>
<dbReference type="PANTHER" id="PTHR11645">
    <property type="entry name" value="PYRROLINE-5-CARBOXYLATE REDUCTASE"/>
    <property type="match status" value="1"/>
</dbReference>
<accession>A0AAD5UUV3</accession>
<evidence type="ECO:0000313" key="5">
    <source>
        <dbReference type="EMBL" id="KAJ3478306.1"/>
    </source>
</evidence>
<evidence type="ECO:0000259" key="4">
    <source>
        <dbReference type="Pfam" id="PF03807"/>
    </source>
</evidence>
<protein>
    <recommendedName>
        <fullName evidence="4">Pyrroline-5-carboxylate reductase catalytic N-terminal domain-containing protein</fullName>
    </recommendedName>
</protein>
<dbReference type="EMBL" id="JANAWD010000522">
    <property type="protein sequence ID" value="KAJ3478306.1"/>
    <property type="molecule type" value="Genomic_DNA"/>
</dbReference>
<reference evidence="5" key="1">
    <citation type="submission" date="2022-07" db="EMBL/GenBank/DDBJ databases">
        <title>Genome Sequence of Physisporinus lineatus.</title>
        <authorList>
            <person name="Buettner E."/>
        </authorList>
    </citation>
    <scope>NUCLEOTIDE SEQUENCE</scope>
    <source>
        <strain evidence="5">VT162</strain>
    </source>
</reference>
<dbReference type="GO" id="GO:0055129">
    <property type="term" value="P:L-proline biosynthetic process"/>
    <property type="evidence" value="ECO:0007669"/>
    <property type="project" value="TreeGrafter"/>
</dbReference>
<evidence type="ECO:0000256" key="1">
    <source>
        <dbReference type="ARBA" id="ARBA00005525"/>
    </source>
</evidence>
<dbReference type="GO" id="GO:0004735">
    <property type="term" value="F:pyrroline-5-carboxylate reductase activity"/>
    <property type="evidence" value="ECO:0007669"/>
    <property type="project" value="TreeGrafter"/>
</dbReference>
<feature type="domain" description="Pyrroline-5-carboxylate reductase catalytic N-terminal" evidence="4">
    <location>
        <begin position="47"/>
        <end position="126"/>
    </location>
</feature>
<evidence type="ECO:0000313" key="6">
    <source>
        <dbReference type="Proteomes" id="UP001212997"/>
    </source>
</evidence>
<dbReference type="Pfam" id="PF03807">
    <property type="entry name" value="F420_oxidored"/>
    <property type="match status" value="1"/>
</dbReference>
<keyword evidence="2" id="KW-0560">Oxidoreductase</keyword>
<feature type="region of interest" description="Disordered" evidence="3">
    <location>
        <begin position="16"/>
        <end position="41"/>
    </location>
</feature>
<dbReference type="AlphaFoldDB" id="A0AAD5UUV3"/>
<organism evidence="5 6">
    <name type="scientific">Meripilus lineatus</name>
    <dbReference type="NCBI Taxonomy" id="2056292"/>
    <lineage>
        <taxon>Eukaryota</taxon>
        <taxon>Fungi</taxon>
        <taxon>Dikarya</taxon>
        <taxon>Basidiomycota</taxon>
        <taxon>Agaricomycotina</taxon>
        <taxon>Agaricomycetes</taxon>
        <taxon>Polyporales</taxon>
        <taxon>Meripilaceae</taxon>
        <taxon>Meripilus</taxon>
    </lineage>
</organism>
<name>A0AAD5UUV3_9APHY</name>
<evidence type="ECO:0000256" key="2">
    <source>
        <dbReference type="ARBA" id="ARBA00023002"/>
    </source>
</evidence>
<dbReference type="InterPro" id="IPR028939">
    <property type="entry name" value="P5C_Rdtase_cat_N"/>
</dbReference>
<dbReference type="InterPro" id="IPR036291">
    <property type="entry name" value="NAD(P)-bd_dom_sf"/>
</dbReference>
<comment type="similarity">
    <text evidence="1">Belongs to the pyrroline-5-carboxylate reductase family.</text>
</comment>
<comment type="caution">
    <text evidence="5">The sequence shown here is derived from an EMBL/GenBank/DDBJ whole genome shotgun (WGS) entry which is preliminary data.</text>
</comment>
<dbReference type="PANTHER" id="PTHR11645:SF0">
    <property type="entry name" value="PYRROLINE-5-CARBOXYLATE REDUCTASE 3"/>
    <property type="match status" value="1"/>
</dbReference>
<proteinExistence type="inferred from homology"/>
<sequence>MGIAVLSGVIASLDSTAAPSPPQAKWESHTPGTLTPNGHSMDESLPERFIACVSREESAKKLRTIFFNLGPRGASVEILAGENVRAVKQADVVLLCCKPQLAHVILSEPGLKEALDGKLLISILAGVTIAQLIAMVTPTTKVIRAMPNTPCKVRPLLSHLVFHHLIHPTKPNPSSPQPSHDPNPLREITLPTTLFLFSLSPTHYARDSR</sequence>
<gene>
    <name evidence="5" type="ORF">NLI96_g9851</name>
</gene>